<feature type="transmembrane region" description="Helical" evidence="2">
    <location>
        <begin position="728"/>
        <end position="747"/>
    </location>
</feature>
<feature type="transmembrane region" description="Helical" evidence="2">
    <location>
        <begin position="393"/>
        <end position="417"/>
    </location>
</feature>
<feature type="transmembrane region" description="Helical" evidence="2">
    <location>
        <begin position="1053"/>
        <end position="1074"/>
    </location>
</feature>
<accession>A0A239NE67</accession>
<dbReference type="EMBL" id="FZOD01000055">
    <property type="protein sequence ID" value="SNT52793.1"/>
    <property type="molecule type" value="Genomic_DNA"/>
</dbReference>
<feature type="region of interest" description="Disordered" evidence="1">
    <location>
        <begin position="180"/>
        <end position="262"/>
    </location>
</feature>
<feature type="transmembrane region" description="Helical" evidence="2">
    <location>
        <begin position="1001"/>
        <end position="1022"/>
    </location>
</feature>
<feature type="transmembrane region" description="Helical" evidence="2">
    <location>
        <begin position="538"/>
        <end position="556"/>
    </location>
</feature>
<feature type="transmembrane region" description="Helical" evidence="2">
    <location>
        <begin position="463"/>
        <end position="482"/>
    </location>
</feature>
<feature type="transmembrane region" description="Helical" evidence="2">
    <location>
        <begin position="437"/>
        <end position="456"/>
    </location>
</feature>
<feature type="transmembrane region" description="Helical" evidence="2">
    <location>
        <begin position="686"/>
        <end position="708"/>
    </location>
</feature>
<feature type="transmembrane region" description="Helical" evidence="2">
    <location>
        <begin position="513"/>
        <end position="532"/>
    </location>
</feature>
<feature type="transmembrane region" description="Helical" evidence="2">
    <location>
        <begin position="803"/>
        <end position="821"/>
    </location>
</feature>
<dbReference type="InterPro" id="IPR058062">
    <property type="entry name" value="SCO7613_C"/>
</dbReference>
<feature type="transmembrane region" description="Helical" evidence="2">
    <location>
        <begin position="929"/>
        <end position="946"/>
    </location>
</feature>
<feature type="transmembrane region" description="Helical" evidence="2">
    <location>
        <begin position="1080"/>
        <end position="1100"/>
    </location>
</feature>
<feature type="transmembrane region" description="Helical" evidence="2">
    <location>
        <begin position="127"/>
        <end position="145"/>
    </location>
</feature>
<feature type="transmembrane region" description="Helical" evidence="2">
    <location>
        <begin position="878"/>
        <end position="896"/>
    </location>
</feature>
<feature type="transmembrane region" description="Helical" evidence="2">
    <location>
        <begin position="827"/>
        <end position="844"/>
    </location>
</feature>
<dbReference type="AlphaFoldDB" id="A0A239NE67"/>
<feature type="transmembrane region" description="Helical" evidence="2">
    <location>
        <begin position="151"/>
        <end position="169"/>
    </location>
</feature>
<feature type="compositionally biased region" description="Low complexity" evidence="1">
    <location>
        <begin position="200"/>
        <end position="210"/>
    </location>
</feature>
<dbReference type="Proteomes" id="UP000198282">
    <property type="component" value="Unassembled WGS sequence"/>
</dbReference>
<keyword evidence="2" id="KW-0472">Membrane</keyword>
<feature type="transmembrane region" description="Helical" evidence="2">
    <location>
        <begin position="309"/>
        <end position="325"/>
    </location>
</feature>
<evidence type="ECO:0000313" key="4">
    <source>
        <dbReference type="Proteomes" id="UP000198282"/>
    </source>
</evidence>
<feature type="transmembrane region" description="Helical" evidence="2">
    <location>
        <begin position="1028"/>
        <end position="1046"/>
    </location>
</feature>
<feature type="region of interest" description="Disordered" evidence="1">
    <location>
        <begin position="615"/>
        <end position="656"/>
    </location>
</feature>
<feature type="transmembrane region" description="Helical" evidence="2">
    <location>
        <begin position="953"/>
        <end position="971"/>
    </location>
</feature>
<gene>
    <name evidence="3" type="ORF">SAMN05216276_105532</name>
</gene>
<feature type="transmembrane region" description="Helical" evidence="2">
    <location>
        <begin position="563"/>
        <end position="586"/>
    </location>
</feature>
<evidence type="ECO:0000256" key="1">
    <source>
        <dbReference type="SAM" id="MobiDB-lite"/>
    </source>
</evidence>
<evidence type="ECO:0000313" key="3">
    <source>
        <dbReference type="EMBL" id="SNT52793.1"/>
    </source>
</evidence>
<keyword evidence="4" id="KW-1185">Reference proteome</keyword>
<evidence type="ECO:0000256" key="2">
    <source>
        <dbReference type="SAM" id="Phobius"/>
    </source>
</evidence>
<reference evidence="3 4" key="1">
    <citation type="submission" date="2017-06" db="EMBL/GenBank/DDBJ databases">
        <authorList>
            <person name="Kim H.J."/>
            <person name="Triplett B.A."/>
        </authorList>
    </citation>
    <scope>NUCLEOTIDE SEQUENCE [LARGE SCALE GENOMIC DNA]</scope>
    <source>
        <strain evidence="3 4">CGMCC 4.2132</strain>
    </source>
</reference>
<feature type="compositionally biased region" description="Low complexity" evidence="1">
    <location>
        <begin position="643"/>
        <end position="653"/>
    </location>
</feature>
<protein>
    <submittedName>
        <fullName evidence="3">Uncharacterized protein</fullName>
    </submittedName>
</protein>
<keyword evidence="2" id="KW-0812">Transmembrane</keyword>
<feature type="transmembrane region" description="Helical" evidence="2">
    <location>
        <begin position="363"/>
        <end position="381"/>
    </location>
</feature>
<feature type="transmembrane region" description="Helical" evidence="2">
    <location>
        <begin position="44"/>
        <end position="62"/>
    </location>
</feature>
<feature type="transmembrane region" description="Helical" evidence="2">
    <location>
        <begin position="488"/>
        <end position="506"/>
    </location>
</feature>
<feature type="transmembrane region" description="Helical" evidence="2">
    <location>
        <begin position="754"/>
        <end position="772"/>
    </location>
</feature>
<proteinExistence type="predicted"/>
<feature type="compositionally biased region" description="Gly residues" evidence="1">
    <location>
        <begin position="235"/>
        <end position="252"/>
    </location>
</feature>
<feature type="transmembrane region" description="Helical" evidence="2">
    <location>
        <begin position="337"/>
        <end position="357"/>
    </location>
</feature>
<dbReference type="NCBIfam" id="NF047321">
    <property type="entry name" value="SCO7613_CTERM"/>
    <property type="match status" value="1"/>
</dbReference>
<feature type="transmembrane region" description="Helical" evidence="2">
    <location>
        <begin position="592"/>
        <end position="609"/>
    </location>
</feature>
<name>A0A239NE67_9ACTN</name>
<feature type="transmembrane region" description="Helical" evidence="2">
    <location>
        <begin position="977"/>
        <end position="994"/>
    </location>
</feature>
<feature type="transmembrane region" description="Helical" evidence="2">
    <location>
        <begin position="12"/>
        <end position="38"/>
    </location>
</feature>
<feature type="compositionally biased region" description="Low complexity" evidence="1">
    <location>
        <begin position="224"/>
        <end position="234"/>
    </location>
</feature>
<organism evidence="3 4">
    <name type="scientific">Streptosporangium subroseum</name>
    <dbReference type="NCBI Taxonomy" id="106412"/>
    <lineage>
        <taxon>Bacteria</taxon>
        <taxon>Bacillati</taxon>
        <taxon>Actinomycetota</taxon>
        <taxon>Actinomycetes</taxon>
        <taxon>Streptosporangiales</taxon>
        <taxon>Streptosporangiaceae</taxon>
        <taxon>Streptosporangium</taxon>
    </lineage>
</organism>
<feature type="transmembrane region" description="Helical" evidence="2">
    <location>
        <begin position="268"/>
        <end position="289"/>
    </location>
</feature>
<sequence length="1118" mass="111643">MPRRDFSPKAVQNLLLGLGGLLLVVAAIVFTVVSWGHIGIGGRAAILAGVTALTFAVPKLLVRRGLTTTAETIAMLGVALLFLDGYAARRVGLAGVDKLGGLDYTALLFALVALVLVGYARSLPLRLPLPVAIVLAQFPLPLLAFGETIPWVTAALAATAAADAAFLRFGARTTEPVAVTGGSDGDVSAAADGPGGGASAAGDGSSGDVSLTVGSGGDSSVAESGSAGDAPMAGSGAGGGVPVAGSGLGEGGSTAVPGGARPARRSGVWTTVAVCFGAVWALGVGSGVLDSSLRLMSSLFAGDLGADSVRGALLVVLAVIGLGIADRVEHTGRLVELTTGSMIALTVGLAVPFWPLLPYGGWWVVPHTAAALVAAAVVLYLPGLNDPRVRSAGAVSAGVLAVLTAIPSVPLVVLVLLNPFGRLDDVWSGTGGWEFMPFPAIPVVFGLLAVASVLAAGRGRARAGFAALATGTVAVAIVPVAYRWNHVTNLTILLVLAVVCVIGLTLARRPRWAGAFTVAAGAMSAVATATALTERTTTYAALATLLAAWGAAAFAARVPRAAAFALAVGVLSATGLIWAVAVGTGWLRSGSGLSLALAIGAVTAGLLALRGRPAARSGDARPSEGAAARSGGALPSGGATVRPEGALSSEGAAAGSGGELPAGGIAVRPGGVRPGGIAGPWQPTGLVLGAVLAAFALLVARAAVAEIFTFYGPLARPWTPLGGSHGPYPLLIVILGLVAVAAVLISWQLAGRKGALRTGLVAWPLLPAILPISFALPYGLEVGLFVAGLCPTAWIAARSRTNWGFGGAAALLTASMAVSWALMSRPATLIVLPIAAVVAGAVAFRGRARAVTVGGAGLATLLVGGEVLAAGLAMDWPVRHAAFGALAVACAAAAVAGRFRSSAFAIGVETAGYALATAGLLLGVADLPLAGLACAVVGVLMAGTALRPDRQWAGYVGTGFLLTASWLRLLASDITVIEAYTVPFSLVLLAFGWWKSRNRQVSSWIAYGSGLASSLAPSMIAMLAGGGWLRPLALGTVSLAVLLSGARFRLQAPALLGGFTLAVVALHELAPWIAQAVVAVPRWVPMAFGGLLLVVVGATYEARLGDVRRLRAAVGRMR</sequence>
<keyword evidence="2" id="KW-1133">Transmembrane helix</keyword>
<feature type="transmembrane region" description="Helical" evidence="2">
    <location>
        <begin position="778"/>
        <end position="796"/>
    </location>
</feature>
<feature type="transmembrane region" description="Helical" evidence="2">
    <location>
        <begin position="903"/>
        <end position="923"/>
    </location>
</feature>
<feature type="transmembrane region" description="Helical" evidence="2">
    <location>
        <begin position="101"/>
        <end position="120"/>
    </location>
</feature>
<feature type="transmembrane region" description="Helical" evidence="2">
    <location>
        <begin position="851"/>
        <end position="872"/>
    </location>
</feature>
<feature type="transmembrane region" description="Helical" evidence="2">
    <location>
        <begin position="69"/>
        <end position="89"/>
    </location>
</feature>